<dbReference type="STRING" id="488538.SAR116_2258"/>
<evidence type="ECO:0000313" key="1">
    <source>
        <dbReference type="EMBL" id="ADE40501.1"/>
    </source>
</evidence>
<dbReference type="EMBL" id="CP001751">
    <property type="protein sequence ID" value="ADE40501.1"/>
    <property type="molecule type" value="Genomic_DNA"/>
</dbReference>
<protein>
    <submittedName>
        <fullName evidence="1">ABC-type transport protein</fullName>
    </submittedName>
</protein>
<dbReference type="Proteomes" id="UP000007460">
    <property type="component" value="Chromosome"/>
</dbReference>
<sequence length="131" mass="14363">MSRTVRDELQAAVTACWQDRSPLIWENAQADDLSFMADGYLKFAVSLLGASEMFMASDLVSEGQMFLTLAVPLGKGMVQADSGVAQLDTCLSNKQFGKVRTTNLRVQPAYASAGFWLTDIELDFLLWEGTA</sequence>
<dbReference type="HOGENOM" id="CLU_1925837_0_0_5"/>
<keyword evidence="2" id="KW-1185">Reference proteome</keyword>
<organism evidence="1 2">
    <name type="scientific">Puniceispirillum marinum (strain IMCC1322)</name>
    <dbReference type="NCBI Taxonomy" id="488538"/>
    <lineage>
        <taxon>Bacteria</taxon>
        <taxon>Pseudomonadati</taxon>
        <taxon>Pseudomonadota</taxon>
        <taxon>Alphaproteobacteria</taxon>
        <taxon>Candidatus Puniceispirillales</taxon>
        <taxon>Candidatus Puniceispirillaceae</taxon>
        <taxon>Candidatus Puniceispirillum</taxon>
    </lineage>
</organism>
<evidence type="ECO:0000313" key="2">
    <source>
        <dbReference type="Proteomes" id="UP000007460"/>
    </source>
</evidence>
<dbReference type="KEGG" id="apb:SAR116_2258"/>
<dbReference type="AlphaFoldDB" id="D5BP67"/>
<proteinExistence type="predicted"/>
<gene>
    <name evidence="1" type="ordered locus">SAR116_2258</name>
</gene>
<reference evidence="1 2" key="1">
    <citation type="journal article" date="2010" name="J. Bacteriol.">
        <title>Complete genome sequence of "Candidatus Puniceispirillum marinum" IMCC1322, a representative of the SAR116 clade in the Alphaproteobacteria.</title>
        <authorList>
            <person name="Oh H.M."/>
            <person name="Kwon K.K."/>
            <person name="Kang I."/>
            <person name="Kang S.G."/>
            <person name="Lee J.H."/>
            <person name="Kim S.J."/>
            <person name="Cho J.C."/>
        </authorList>
    </citation>
    <scope>NUCLEOTIDE SEQUENCE [LARGE SCALE GENOMIC DNA]</scope>
    <source>
        <strain evidence="1 2">IMCC1322</strain>
    </source>
</reference>
<dbReference type="RefSeq" id="WP_013047128.1">
    <property type="nucleotide sequence ID" value="NC_014010.1"/>
</dbReference>
<accession>D5BP67</accession>
<name>D5BP67_PUNMI</name>